<name>A0A6A4RBQ2_9RHOB</name>
<dbReference type="Proteomes" id="UP000441586">
    <property type="component" value="Unassembled WGS sequence"/>
</dbReference>
<reference evidence="1 2" key="1">
    <citation type="submission" date="2019-12" db="EMBL/GenBank/DDBJ databases">
        <authorList>
            <person name="Zhang Y.-J."/>
        </authorList>
    </citation>
    <scope>NUCLEOTIDE SEQUENCE [LARGE SCALE GENOMIC DNA]</scope>
    <source>
        <strain evidence="1 2">H18S-6</strain>
    </source>
</reference>
<sequence>MSTIPGEIGAGVTFKVIACLPVYPAPDWSIDLILRGASQIDISSVSNSENHELSAAATVTKDWKPGRYRYEIRASSGDDVVTVETGELKIAPDLSAQVAGFDGRDHVRRVLDAIEAVIENRATIDQQHYQINNRSLTRTPMSDLLKLRDKYRAELAGQKNARRGGGLGPQYKVRF</sequence>
<protein>
    <submittedName>
        <fullName evidence="1">Uncharacterized protein</fullName>
    </submittedName>
</protein>
<proteinExistence type="predicted"/>
<evidence type="ECO:0000313" key="2">
    <source>
        <dbReference type="Proteomes" id="UP000441586"/>
    </source>
</evidence>
<dbReference type="AlphaFoldDB" id="A0A6A4RBQ2"/>
<dbReference type="EMBL" id="WSFO01000011">
    <property type="protein sequence ID" value="KAE9627942.1"/>
    <property type="molecule type" value="Genomic_DNA"/>
</dbReference>
<gene>
    <name evidence="1" type="ORF">GP644_17775</name>
</gene>
<accession>A0A6A4RBQ2</accession>
<organism evidence="1 2">
    <name type="scientific">Parasedimentitalea maritima</name>
    <dbReference type="NCBI Taxonomy" id="2578117"/>
    <lineage>
        <taxon>Bacteria</taxon>
        <taxon>Pseudomonadati</taxon>
        <taxon>Pseudomonadota</taxon>
        <taxon>Alphaproteobacteria</taxon>
        <taxon>Rhodobacterales</taxon>
        <taxon>Paracoccaceae</taxon>
        <taxon>Parasedimentitalea</taxon>
    </lineage>
</organism>
<comment type="caution">
    <text evidence="1">The sequence shown here is derived from an EMBL/GenBank/DDBJ whole genome shotgun (WGS) entry which is preliminary data.</text>
</comment>
<evidence type="ECO:0000313" key="1">
    <source>
        <dbReference type="EMBL" id="KAE9627942.1"/>
    </source>
</evidence>
<dbReference type="RefSeq" id="WP_158980663.1">
    <property type="nucleotide sequence ID" value="NZ_WSFO01000011.1"/>
</dbReference>